<protein>
    <submittedName>
        <fullName evidence="2">Uncharacterized protein</fullName>
    </submittedName>
</protein>
<feature type="compositionally biased region" description="Polar residues" evidence="1">
    <location>
        <begin position="54"/>
        <end position="66"/>
    </location>
</feature>
<feature type="compositionally biased region" description="Low complexity" evidence="1">
    <location>
        <begin position="68"/>
        <end position="84"/>
    </location>
</feature>
<evidence type="ECO:0000256" key="1">
    <source>
        <dbReference type="SAM" id="MobiDB-lite"/>
    </source>
</evidence>
<dbReference type="AlphaFoldDB" id="A0A0N8PZQ6"/>
<accession>A0A0N8PZQ6</accession>
<evidence type="ECO:0000313" key="3">
    <source>
        <dbReference type="Proteomes" id="UP000053890"/>
    </source>
</evidence>
<feature type="compositionally biased region" description="Low complexity" evidence="1">
    <location>
        <begin position="148"/>
        <end position="167"/>
    </location>
</feature>
<dbReference type="RefSeq" id="XP_018269038.1">
    <property type="nucleotide sequence ID" value="XM_018414717.1"/>
</dbReference>
<name>A0A0N8PZQ6_RHOGW</name>
<feature type="compositionally biased region" description="Low complexity" evidence="1">
    <location>
        <begin position="35"/>
        <end position="48"/>
    </location>
</feature>
<proteinExistence type="predicted"/>
<sequence>MALQAPSPWRPPPEWETHLPTSLERSSTLTKVVPSSESSSSSSSRQSSPLGSARTLSHLFSPNGSVGSFFSTISSLASSSPSTPSDEDSPDATKSAPSRLPTRHPKGPAMFVRRSTSAVATLPNLSSRAQQEQGNQRDREAQQRKRASAPPGHLAASAATAGLTTSTMGGELSNWMDAVALVGRQVQASKDEHEPGGT</sequence>
<organism evidence="2 3">
    <name type="scientific">Rhodotorula graminis (strain WP1)</name>
    <dbReference type="NCBI Taxonomy" id="578459"/>
    <lineage>
        <taxon>Eukaryota</taxon>
        <taxon>Fungi</taxon>
        <taxon>Dikarya</taxon>
        <taxon>Basidiomycota</taxon>
        <taxon>Pucciniomycotina</taxon>
        <taxon>Microbotryomycetes</taxon>
        <taxon>Sporidiobolales</taxon>
        <taxon>Sporidiobolaceae</taxon>
        <taxon>Rhodotorula</taxon>
    </lineage>
</organism>
<reference evidence="2 3" key="1">
    <citation type="journal article" date="2015" name="Front. Microbiol.">
        <title>Genome sequence of the plant growth promoting endophytic yeast Rhodotorula graminis WP1.</title>
        <authorList>
            <person name="Firrincieli A."/>
            <person name="Otillar R."/>
            <person name="Salamov A."/>
            <person name="Schmutz J."/>
            <person name="Khan Z."/>
            <person name="Redman R.S."/>
            <person name="Fleck N.D."/>
            <person name="Lindquist E."/>
            <person name="Grigoriev I.V."/>
            <person name="Doty S.L."/>
        </authorList>
    </citation>
    <scope>NUCLEOTIDE SEQUENCE [LARGE SCALE GENOMIC DNA]</scope>
    <source>
        <strain evidence="2 3">WP1</strain>
    </source>
</reference>
<feature type="region of interest" description="Disordered" evidence="1">
    <location>
        <begin position="1"/>
        <end position="169"/>
    </location>
</feature>
<feature type="compositionally biased region" description="Polar residues" evidence="1">
    <location>
        <begin position="19"/>
        <end position="30"/>
    </location>
</feature>
<feature type="compositionally biased region" description="Polar residues" evidence="1">
    <location>
        <begin position="114"/>
        <end position="134"/>
    </location>
</feature>
<dbReference type="Proteomes" id="UP000053890">
    <property type="component" value="Unassembled WGS sequence"/>
</dbReference>
<keyword evidence="3" id="KW-1185">Reference proteome</keyword>
<gene>
    <name evidence="2" type="ORF">RHOBADRAFT_46083</name>
</gene>
<evidence type="ECO:0000313" key="2">
    <source>
        <dbReference type="EMBL" id="KPV72989.1"/>
    </source>
</evidence>
<dbReference type="EMBL" id="KQ474084">
    <property type="protein sequence ID" value="KPV72989.1"/>
    <property type="molecule type" value="Genomic_DNA"/>
</dbReference>
<dbReference type="GeneID" id="28975165"/>
<dbReference type="OrthoDB" id="10635026at2759"/>